<dbReference type="SUPFAM" id="SSF55174">
    <property type="entry name" value="Alpha-L RNA-binding motif"/>
    <property type="match status" value="1"/>
</dbReference>
<dbReference type="Proteomes" id="UP000233440">
    <property type="component" value="Unassembled WGS sequence"/>
</dbReference>
<dbReference type="Pfam" id="PF21278">
    <property type="entry name" value="YlmH_1st"/>
    <property type="match status" value="1"/>
</dbReference>
<dbReference type="InterPro" id="IPR040591">
    <property type="entry name" value="RqcP2_RBD"/>
</dbReference>
<dbReference type="PROSITE" id="PS50889">
    <property type="entry name" value="S4"/>
    <property type="match status" value="1"/>
</dbReference>
<dbReference type="InterPro" id="IPR012677">
    <property type="entry name" value="Nucleotide-bd_a/b_plait_sf"/>
</dbReference>
<dbReference type="SMART" id="SM00363">
    <property type="entry name" value="S4"/>
    <property type="match status" value="1"/>
</dbReference>
<evidence type="ECO:0000313" key="3">
    <source>
        <dbReference type="EMBL" id="PKR86984.1"/>
    </source>
</evidence>
<dbReference type="Gene3D" id="3.30.1370.160">
    <property type="match status" value="1"/>
</dbReference>
<dbReference type="Gene3D" id="3.30.70.330">
    <property type="match status" value="1"/>
</dbReference>
<dbReference type="Gene3D" id="3.10.290.10">
    <property type="entry name" value="RNA-binding S4 domain"/>
    <property type="match status" value="1"/>
</dbReference>
<comment type="caution">
    <text evidence="3">The sequence shown here is derived from an EMBL/GenBank/DDBJ whole genome shotgun (WGS) entry which is preliminary data.</text>
</comment>
<evidence type="ECO:0000313" key="4">
    <source>
        <dbReference type="Proteomes" id="UP000233440"/>
    </source>
</evidence>
<dbReference type="GO" id="GO:0003723">
    <property type="term" value="F:RNA binding"/>
    <property type="evidence" value="ECO:0007669"/>
    <property type="project" value="UniProtKB-KW"/>
</dbReference>
<dbReference type="RefSeq" id="WP_101352634.1">
    <property type="nucleotide sequence ID" value="NZ_PIQO01000001.1"/>
</dbReference>
<dbReference type="PANTHER" id="PTHR13633">
    <property type="entry name" value="MITOCHONDRIAL TRANSCRIPTION RESCUE FACTOR 1"/>
    <property type="match status" value="1"/>
</dbReference>
<feature type="domain" description="RNA-binding S4" evidence="2">
    <location>
        <begin position="182"/>
        <end position="239"/>
    </location>
</feature>
<accession>A0A2N3LR07</accession>
<dbReference type="EMBL" id="PIQO01000001">
    <property type="protein sequence ID" value="PKR86984.1"/>
    <property type="molecule type" value="Genomic_DNA"/>
</dbReference>
<dbReference type="AlphaFoldDB" id="A0A2N3LR07"/>
<gene>
    <name evidence="3" type="ORF">CWO92_02720</name>
</gene>
<keyword evidence="1" id="KW-0694">RNA-binding</keyword>
<evidence type="ECO:0000259" key="2">
    <source>
        <dbReference type="SMART" id="SM00363"/>
    </source>
</evidence>
<sequence length="258" mass="30190">MSNIYQHFRADEKEFIDQVLNWQEYVEDSYAPKLTDFLDPRQIHIIKSIIGTHSQVKYLEFGGYEGAERKRVLLFPDYLVPEIKDFQISILEIDYPSKFITLSHRHVLGSLMSIGLKREKFGDILIQQDRIQFIIPTEMLHYIQMELKQIGKTTIQLKEVAYHELITADEEWKEQSVTVSSLRLDAILSTVFPLSRQKAQTMIQHKLVKVNWKEVEQVSFVCEEGDVISVRGFGRCKIITMDGQTKKEKWRLIVGLLK</sequence>
<proteinExistence type="predicted"/>
<dbReference type="InterPro" id="IPR002942">
    <property type="entry name" value="S4_RNA-bd"/>
</dbReference>
<name>A0A2N3LR07_9BACI</name>
<dbReference type="InterPro" id="IPR036986">
    <property type="entry name" value="S4_RNA-bd_sf"/>
</dbReference>
<dbReference type="Pfam" id="PF17774">
    <property type="entry name" value="YlmH_RBD"/>
    <property type="match status" value="1"/>
</dbReference>
<dbReference type="CDD" id="cd00165">
    <property type="entry name" value="S4"/>
    <property type="match status" value="1"/>
</dbReference>
<dbReference type="Pfam" id="PF01479">
    <property type="entry name" value="S4"/>
    <property type="match status" value="1"/>
</dbReference>
<keyword evidence="4" id="KW-1185">Reference proteome</keyword>
<protein>
    <submittedName>
        <fullName evidence="3">RNA-binding protein</fullName>
    </submittedName>
</protein>
<evidence type="ECO:0000256" key="1">
    <source>
        <dbReference type="PROSITE-ProRule" id="PRU00182"/>
    </source>
</evidence>
<organism evidence="3 4">
    <name type="scientific">Heyndrickxia camelliae</name>
    <dbReference type="NCBI Taxonomy" id="1707093"/>
    <lineage>
        <taxon>Bacteria</taxon>
        <taxon>Bacillati</taxon>
        <taxon>Bacillota</taxon>
        <taxon>Bacilli</taxon>
        <taxon>Bacillales</taxon>
        <taxon>Bacillaceae</taxon>
        <taxon>Heyndrickxia</taxon>
    </lineage>
</organism>
<dbReference type="PANTHER" id="PTHR13633:SF3">
    <property type="entry name" value="MITOCHONDRIAL TRANSCRIPTION RESCUE FACTOR 1"/>
    <property type="match status" value="1"/>
</dbReference>
<reference evidence="3 4" key="1">
    <citation type="submission" date="2017-11" db="EMBL/GenBank/DDBJ databases">
        <title>Bacillus camelliae sp. nov., isolated from pu'er tea.</title>
        <authorList>
            <person name="Niu L."/>
        </authorList>
    </citation>
    <scope>NUCLEOTIDE SEQUENCE [LARGE SCALE GENOMIC DNA]</scope>
    <source>
        <strain evidence="3 4">7578-1</strain>
    </source>
</reference>
<dbReference type="OrthoDB" id="9812787at2"/>
<dbReference type="InterPro" id="IPR048443">
    <property type="entry name" value="RqcP2_N"/>
</dbReference>